<keyword evidence="3 5" id="KW-0443">Lipid metabolism</keyword>
<reference evidence="7 8" key="1">
    <citation type="submission" date="2021-06" db="EMBL/GenBank/DDBJ databases">
        <title>Gemonas diversity in paddy soil.</title>
        <authorList>
            <person name="Liu G."/>
        </authorList>
    </citation>
    <scope>NUCLEOTIDE SEQUENCE [LARGE SCALE GENOMIC DNA]</scope>
    <source>
        <strain evidence="7 8">RG10</strain>
    </source>
</reference>
<evidence type="ECO:0000256" key="5">
    <source>
        <dbReference type="HAMAP-Rule" id="MF_00101"/>
    </source>
</evidence>
<comment type="function">
    <text evidence="5">Transfers the 4'-phosphopantetheine moiety from coenzyme A to a Ser of acyl-carrier-protein.</text>
</comment>
<dbReference type="NCBIfam" id="TIGR00556">
    <property type="entry name" value="pantethn_trn"/>
    <property type="match status" value="1"/>
</dbReference>
<evidence type="ECO:0000256" key="4">
    <source>
        <dbReference type="ARBA" id="ARBA00023160"/>
    </source>
</evidence>
<protein>
    <recommendedName>
        <fullName evidence="5">Holo-[acyl-carrier-protein] synthase</fullName>
        <shortName evidence="5">Holo-ACP synthase</shortName>
        <ecNumber evidence="5">2.7.8.7</ecNumber>
    </recommendedName>
    <alternativeName>
        <fullName evidence="5">4'-phosphopantetheinyl transferase AcpS</fullName>
    </alternativeName>
</protein>
<feature type="binding site" evidence="5">
    <location>
        <position position="8"/>
    </location>
    <ligand>
        <name>Mg(2+)</name>
        <dbReference type="ChEBI" id="CHEBI:18420"/>
    </ligand>
</feature>
<comment type="cofactor">
    <cofactor evidence="5">
        <name>Mg(2+)</name>
        <dbReference type="ChEBI" id="CHEBI:18420"/>
    </cofactor>
</comment>
<dbReference type="EMBL" id="CP076723">
    <property type="protein sequence ID" value="QWV92271.1"/>
    <property type="molecule type" value="Genomic_DNA"/>
</dbReference>
<keyword evidence="8" id="KW-1185">Reference proteome</keyword>
<accession>A0ABX8J2T0</accession>
<gene>
    <name evidence="5" type="primary">acpS</name>
    <name evidence="7" type="ORF">KP004_13745</name>
</gene>
<evidence type="ECO:0000256" key="2">
    <source>
        <dbReference type="ARBA" id="ARBA00022832"/>
    </source>
</evidence>
<dbReference type="EC" id="2.7.8.7" evidence="5"/>
<proteinExistence type="inferred from homology"/>
<evidence type="ECO:0000313" key="7">
    <source>
        <dbReference type="EMBL" id="QWV92271.1"/>
    </source>
</evidence>
<dbReference type="NCBIfam" id="TIGR00516">
    <property type="entry name" value="acpS"/>
    <property type="match status" value="1"/>
</dbReference>
<keyword evidence="2 5" id="KW-0276">Fatty acid metabolism</keyword>
<evidence type="ECO:0000256" key="1">
    <source>
        <dbReference type="ARBA" id="ARBA00022516"/>
    </source>
</evidence>
<keyword evidence="5" id="KW-0460">Magnesium</keyword>
<dbReference type="InterPro" id="IPR002582">
    <property type="entry name" value="ACPS"/>
</dbReference>
<dbReference type="InterPro" id="IPR008278">
    <property type="entry name" value="4-PPantetheinyl_Trfase_dom"/>
</dbReference>
<dbReference type="RefSeq" id="WP_216799085.1">
    <property type="nucleotide sequence ID" value="NZ_CP076723.1"/>
</dbReference>
<dbReference type="Proteomes" id="UP000683557">
    <property type="component" value="Chromosome"/>
</dbReference>
<keyword evidence="5" id="KW-0479">Metal-binding</keyword>
<comment type="similarity">
    <text evidence="5">Belongs to the P-Pant transferase superfamily. AcpS family.</text>
</comment>
<keyword evidence="1 5" id="KW-0444">Lipid biosynthesis</keyword>
<feature type="binding site" evidence="5">
    <location>
        <position position="57"/>
    </location>
    <ligand>
        <name>Mg(2+)</name>
        <dbReference type="ChEBI" id="CHEBI:18420"/>
    </ligand>
</feature>
<comment type="catalytic activity">
    <reaction evidence="5">
        <text>apo-[ACP] + CoA = holo-[ACP] + adenosine 3',5'-bisphosphate + H(+)</text>
        <dbReference type="Rhea" id="RHEA:12068"/>
        <dbReference type="Rhea" id="RHEA-COMP:9685"/>
        <dbReference type="Rhea" id="RHEA-COMP:9690"/>
        <dbReference type="ChEBI" id="CHEBI:15378"/>
        <dbReference type="ChEBI" id="CHEBI:29999"/>
        <dbReference type="ChEBI" id="CHEBI:57287"/>
        <dbReference type="ChEBI" id="CHEBI:58343"/>
        <dbReference type="ChEBI" id="CHEBI:64479"/>
        <dbReference type="EC" id="2.7.8.7"/>
    </reaction>
</comment>
<dbReference type="InterPro" id="IPR004568">
    <property type="entry name" value="Ppantetheine-prot_Trfase_dom"/>
</dbReference>
<keyword evidence="5" id="KW-0963">Cytoplasm</keyword>
<dbReference type="HAMAP" id="MF_00101">
    <property type="entry name" value="AcpS"/>
    <property type="match status" value="1"/>
</dbReference>
<keyword evidence="5 7" id="KW-0808">Transferase</keyword>
<sequence length="125" mass="13708">MIYGTGVDIVEIARFEKFLKQGNDALFQRIFTQGEIAYCSAKKLSAQHYALRFAAKEAFLKALGTGLRDGISWQDMEVVNDALGKPTLRLTGRADALFREAGLCSCFLSLSHDAGCAVAMVVLER</sequence>
<evidence type="ECO:0000259" key="6">
    <source>
        <dbReference type="Pfam" id="PF01648"/>
    </source>
</evidence>
<dbReference type="GO" id="GO:0008897">
    <property type="term" value="F:holo-[acyl-carrier-protein] synthase activity"/>
    <property type="evidence" value="ECO:0007669"/>
    <property type="project" value="UniProtKB-EC"/>
</dbReference>
<comment type="subcellular location">
    <subcellularLocation>
        <location evidence="5">Cytoplasm</location>
    </subcellularLocation>
</comment>
<feature type="domain" description="4'-phosphopantetheinyl transferase" evidence="6">
    <location>
        <begin position="5"/>
        <end position="95"/>
    </location>
</feature>
<keyword evidence="4 5" id="KW-0275">Fatty acid biosynthesis</keyword>
<evidence type="ECO:0000313" key="8">
    <source>
        <dbReference type="Proteomes" id="UP000683557"/>
    </source>
</evidence>
<dbReference type="Pfam" id="PF01648">
    <property type="entry name" value="ACPS"/>
    <property type="match status" value="1"/>
</dbReference>
<organism evidence="7 8">
    <name type="scientific">Geomonas oryzisoli</name>
    <dbReference type="NCBI Taxonomy" id="2847992"/>
    <lineage>
        <taxon>Bacteria</taxon>
        <taxon>Pseudomonadati</taxon>
        <taxon>Thermodesulfobacteriota</taxon>
        <taxon>Desulfuromonadia</taxon>
        <taxon>Geobacterales</taxon>
        <taxon>Geobacteraceae</taxon>
        <taxon>Geomonas</taxon>
    </lineage>
</organism>
<name>A0ABX8J2T0_9BACT</name>
<dbReference type="NCBIfam" id="NF000832">
    <property type="entry name" value="PRK00070.3-2"/>
    <property type="match status" value="1"/>
</dbReference>
<dbReference type="NCBIfam" id="NF011250">
    <property type="entry name" value="PRK14656.1"/>
    <property type="match status" value="1"/>
</dbReference>
<evidence type="ECO:0000256" key="3">
    <source>
        <dbReference type="ARBA" id="ARBA00023098"/>
    </source>
</evidence>